<dbReference type="RefSeq" id="WP_093374108.1">
    <property type="nucleotide sequence ID" value="NZ_BNAN01000001.1"/>
</dbReference>
<dbReference type="EMBL" id="FONZ01000001">
    <property type="protein sequence ID" value="SFE65295.1"/>
    <property type="molecule type" value="Genomic_DNA"/>
</dbReference>
<dbReference type="SUPFAM" id="SSF52540">
    <property type="entry name" value="P-loop containing nucleoside triphosphate hydrolases"/>
    <property type="match status" value="1"/>
</dbReference>
<dbReference type="OrthoDB" id="9795626at2"/>
<evidence type="ECO:0000313" key="7">
    <source>
        <dbReference type="EMBL" id="SFE65295.1"/>
    </source>
</evidence>
<dbReference type="Pfam" id="PF13476">
    <property type="entry name" value="AAA_23"/>
    <property type="match status" value="1"/>
</dbReference>
<gene>
    <name evidence="7" type="ORF">SAMN04488035_0032</name>
</gene>
<keyword evidence="7" id="KW-0378">Hydrolase</keyword>
<dbReference type="AlphaFoldDB" id="A0A1I2CAV0"/>
<evidence type="ECO:0000256" key="3">
    <source>
        <dbReference type="ARBA" id="ARBA00013368"/>
    </source>
</evidence>
<dbReference type="GO" id="GO:0006302">
    <property type="term" value="P:double-strand break repair"/>
    <property type="evidence" value="ECO:0007669"/>
    <property type="project" value="InterPro"/>
</dbReference>
<evidence type="ECO:0000259" key="6">
    <source>
        <dbReference type="Pfam" id="PF13476"/>
    </source>
</evidence>
<evidence type="ECO:0000256" key="2">
    <source>
        <dbReference type="ARBA" id="ARBA00011322"/>
    </source>
</evidence>
<proteinExistence type="inferred from homology"/>
<dbReference type="PANTHER" id="PTHR32114">
    <property type="entry name" value="ABC TRANSPORTER ABCH.3"/>
    <property type="match status" value="1"/>
</dbReference>
<keyword evidence="7" id="KW-0269">Exonuclease</keyword>
<feature type="coiled-coil region" evidence="4">
    <location>
        <begin position="289"/>
        <end position="316"/>
    </location>
</feature>
<evidence type="ECO:0000256" key="1">
    <source>
        <dbReference type="ARBA" id="ARBA00006930"/>
    </source>
</evidence>
<feature type="compositionally biased region" description="Acidic residues" evidence="5">
    <location>
        <begin position="242"/>
        <end position="261"/>
    </location>
</feature>
<accession>A0A1I2CAV0</accession>
<dbReference type="GO" id="GO:0016887">
    <property type="term" value="F:ATP hydrolysis activity"/>
    <property type="evidence" value="ECO:0007669"/>
    <property type="project" value="InterPro"/>
</dbReference>
<dbReference type="STRING" id="285351.SAMN04488035_0032"/>
<feature type="region of interest" description="Disordered" evidence="5">
    <location>
        <begin position="225"/>
        <end position="271"/>
    </location>
</feature>
<sequence>MQLHHLTLHGIGPFAEQFDVDFGALASGGLFLLEGPTGAGKSTIIDAIVFALYGKVASAETSEDRLRSTHVGPEVDSFVDLVLETTHGVFRVRRSPAYDRPKQRGAGTTRQQTKVQLWRLASPHAVSTGELMSTRADEVGAEITRLVGLSREQFVQTIVLPQGEFASFLRAKPEDRRGLLQKVFGTEIYQQIETELAARRAEARRAVEAAQTAIASAVAGFIGAAGVGEDEDGPDDAAPGEVEPDEAESDESAVDDADEAPDAPADAEPRVDEAERLRALVSGDSSELLAAVDARVAQLERTVELARADADAAAAARAAARTACEAAQTLRQCLERRDALREREASLASASEVHAEAVRRLDAARRAAAVTPRLVALDRAVESAADAEEELLDAVGALRERDAELSELVLGGGAAPDDAAATGTEAASDEALAVAPTAVATASLAVDVRVLAQHTATRRDSAADLRALAAVEATLGPRHQAITTAEQTITARDTERASRAAALAERPAARAALEAQHRAAADLGATVESCAEKVTTATAVLTAAREVAGAQEALVGAARSRDQARAAAKAAVDREQRLRQARIDGIAGELAAQLTDGAPCPVCGGTEHPAPAAVDEDHTSPEAVQQAEAAREAAERALEVAVGAHHRAETALEKARQASGGLSVDEAQDVLAAAEAGHAAATAARAEAQQLLAALADHDRATAALSEQVAADDAWLAAERARLAEQRETLDADAARVHAGRGDHPSVADMLRELEGDLTALEALDAAWHEHRRAAVAVATATADVQEALTAEGFHTADDASAAALPKQTLTQLDRLILDHESERAAVRAGLADPRVAQLDETLTLAAASDGCDEARRAQSDADARADVAHGRSAGAADRLAAAQRAAAQVHTAVQASARRRDELLPVIRMADLATATQDNSLALTLGTYVLTRRFEEVVAAANDRLQTMSMGRYELVRSTEKEGKGGRKLGLALRVLDHRVGTERDPKTLSGGETFYASLCLALGLADVVTAEAGGVDLGTLFVDEGFGSLDPETLELVLAELSKLRAGGRTVGVVSHVESMKSAISDRISVRRKADGTSTLTVLAGVG</sequence>
<evidence type="ECO:0000313" key="8">
    <source>
        <dbReference type="Proteomes" id="UP000198520"/>
    </source>
</evidence>
<evidence type="ECO:0000256" key="4">
    <source>
        <dbReference type="SAM" id="Coils"/>
    </source>
</evidence>
<reference evidence="8" key="1">
    <citation type="submission" date="2016-10" db="EMBL/GenBank/DDBJ databases">
        <authorList>
            <person name="Varghese N."/>
            <person name="Submissions S."/>
        </authorList>
    </citation>
    <scope>NUCLEOTIDE SEQUENCE [LARGE SCALE GENOMIC DNA]</scope>
    <source>
        <strain evidence="8">DSM 19083</strain>
    </source>
</reference>
<dbReference type="InterPro" id="IPR027417">
    <property type="entry name" value="P-loop_NTPase"/>
</dbReference>
<feature type="domain" description="Rad50/SbcC-type AAA" evidence="6">
    <location>
        <begin position="6"/>
        <end position="215"/>
    </location>
</feature>
<keyword evidence="4" id="KW-0175">Coiled coil</keyword>
<name>A0A1I2CAV0_9MICO</name>
<organism evidence="7 8">
    <name type="scientific">Flavimobilis marinus</name>
    <dbReference type="NCBI Taxonomy" id="285351"/>
    <lineage>
        <taxon>Bacteria</taxon>
        <taxon>Bacillati</taxon>
        <taxon>Actinomycetota</taxon>
        <taxon>Actinomycetes</taxon>
        <taxon>Micrococcales</taxon>
        <taxon>Jonesiaceae</taxon>
        <taxon>Flavimobilis</taxon>
    </lineage>
</organism>
<keyword evidence="7" id="KW-0540">Nuclease</keyword>
<keyword evidence="8" id="KW-1185">Reference proteome</keyword>
<dbReference type="GO" id="GO:0004527">
    <property type="term" value="F:exonuclease activity"/>
    <property type="evidence" value="ECO:0007669"/>
    <property type="project" value="UniProtKB-KW"/>
</dbReference>
<dbReference type="InterPro" id="IPR038729">
    <property type="entry name" value="Rad50/SbcC_AAA"/>
</dbReference>
<dbReference type="Proteomes" id="UP000198520">
    <property type="component" value="Unassembled WGS sequence"/>
</dbReference>
<comment type="subunit">
    <text evidence="2">Heterodimer of SbcC and SbcD.</text>
</comment>
<protein>
    <recommendedName>
        <fullName evidence="3">Nuclease SbcCD subunit C</fullName>
    </recommendedName>
</protein>
<dbReference type="Gene3D" id="3.40.50.300">
    <property type="entry name" value="P-loop containing nucleotide triphosphate hydrolases"/>
    <property type="match status" value="2"/>
</dbReference>
<dbReference type="PANTHER" id="PTHR32114:SF2">
    <property type="entry name" value="ABC TRANSPORTER ABCH.3"/>
    <property type="match status" value="1"/>
</dbReference>
<evidence type="ECO:0000256" key="5">
    <source>
        <dbReference type="SAM" id="MobiDB-lite"/>
    </source>
</evidence>
<comment type="similarity">
    <text evidence="1">Belongs to the SMC family. SbcC subfamily.</text>
</comment>